<protein>
    <recommendedName>
        <fullName evidence="3">DGQHR domain-containing protein</fullName>
    </recommendedName>
</protein>
<reference evidence="1 2" key="1">
    <citation type="submission" date="2017-03" db="EMBL/GenBank/DDBJ databases">
        <authorList>
            <person name="Safronova V.I."/>
            <person name="Sazanova A.L."/>
            <person name="Chirak E.R."/>
        </authorList>
    </citation>
    <scope>NUCLEOTIDE SEQUENCE [LARGE SCALE GENOMIC DNA]</scope>
    <source>
        <strain evidence="1 2">Tri-43</strain>
    </source>
</reference>
<evidence type="ECO:0008006" key="3">
    <source>
        <dbReference type="Google" id="ProtNLM"/>
    </source>
</evidence>
<organism evidence="1 2">
    <name type="scientific">Rhizobium leguminosarum</name>
    <dbReference type="NCBI Taxonomy" id="384"/>
    <lineage>
        <taxon>Bacteria</taxon>
        <taxon>Pseudomonadati</taxon>
        <taxon>Pseudomonadota</taxon>
        <taxon>Alphaproteobacteria</taxon>
        <taxon>Hyphomicrobiales</taxon>
        <taxon>Rhizobiaceae</taxon>
        <taxon>Rhizobium/Agrobacterium group</taxon>
        <taxon>Rhizobium</taxon>
    </lineage>
</organism>
<dbReference type="NCBIfam" id="TIGR03187">
    <property type="entry name" value="DGQHR"/>
    <property type="match status" value="1"/>
</dbReference>
<sequence>MTSKTILTCIKGSSAGREVLLGFAAARDLHAFSFADVLDETTGRGYQRRFSPQHSLDFRRYIQKPGSTTIPLTFNLRPSDDRAWAIRPVARGAFELSLQNGARVLSQVDCQHRLGYLADQDIELPFMCFIGLSEREETAIFDVINGKAKGLSKSLLDYHDAQLSGNLGTERPELFIALFLNNEPSSPWYQRLDLGGEATSGLERRASLRTMQKAAKQFFKRVKAQRQISAEDASAAVRNFWVAFAELIPQSFSKPRNFLVTKGIGVYALMEIAADMVCECQPEAVSHSSYFAALLGDFALEFDWSNSGPLRGLGGQGGVKEALFIIRDARRRARLKVANG</sequence>
<proteinExistence type="predicted"/>
<comment type="caution">
    <text evidence="1">The sequence shown here is derived from an EMBL/GenBank/DDBJ whole genome shotgun (WGS) entry which is preliminary data.</text>
</comment>
<dbReference type="RefSeq" id="WP_129417220.1">
    <property type="nucleotide sequence ID" value="NZ_MZMU01000002.1"/>
</dbReference>
<evidence type="ECO:0000313" key="2">
    <source>
        <dbReference type="Proteomes" id="UP000290767"/>
    </source>
</evidence>
<dbReference type="InterPro" id="IPR017601">
    <property type="entry name" value="DGQHR-contain_dom"/>
</dbReference>
<dbReference type="Proteomes" id="UP000290767">
    <property type="component" value="Unassembled WGS sequence"/>
</dbReference>
<name>A0A4Q1UDV4_RHILE</name>
<gene>
    <name evidence="1" type="ORF">B5P46_01950</name>
</gene>
<accession>A0A4Q1UDV4</accession>
<dbReference type="EMBL" id="MZMU01000002">
    <property type="protein sequence ID" value="RXT29851.1"/>
    <property type="molecule type" value="Genomic_DNA"/>
</dbReference>
<evidence type="ECO:0000313" key="1">
    <source>
        <dbReference type="EMBL" id="RXT29851.1"/>
    </source>
</evidence>
<dbReference type="AlphaFoldDB" id="A0A4Q1UDV4"/>